<dbReference type="AlphaFoldDB" id="A0A8J3EZZ9"/>
<evidence type="ECO:0000256" key="1">
    <source>
        <dbReference type="SAM" id="SignalP"/>
    </source>
</evidence>
<feature type="chain" id="PRO_5035185545" description="Secreted protein" evidence="1">
    <location>
        <begin position="19"/>
        <end position="98"/>
    </location>
</feature>
<accession>A0A8J3EZZ9</accession>
<comment type="caution">
    <text evidence="2">The sequence shown here is derived from an EMBL/GenBank/DDBJ whole genome shotgun (WGS) entry which is preliminary data.</text>
</comment>
<evidence type="ECO:0000313" key="3">
    <source>
        <dbReference type="Proteomes" id="UP000642180"/>
    </source>
</evidence>
<dbReference type="Proteomes" id="UP000642180">
    <property type="component" value="Unassembled WGS sequence"/>
</dbReference>
<feature type="signal peptide" evidence="1">
    <location>
        <begin position="1"/>
        <end position="18"/>
    </location>
</feature>
<organism evidence="2 3">
    <name type="scientific">Oxalicibacterium faecigallinarum</name>
    <dbReference type="NCBI Taxonomy" id="573741"/>
    <lineage>
        <taxon>Bacteria</taxon>
        <taxon>Pseudomonadati</taxon>
        <taxon>Pseudomonadota</taxon>
        <taxon>Betaproteobacteria</taxon>
        <taxon>Burkholderiales</taxon>
        <taxon>Oxalobacteraceae</taxon>
        <taxon>Oxalicibacterium</taxon>
    </lineage>
</organism>
<keyword evidence="1" id="KW-0732">Signal</keyword>
<proteinExistence type="predicted"/>
<dbReference type="EMBL" id="BMDI01000001">
    <property type="protein sequence ID" value="GGI17480.1"/>
    <property type="molecule type" value="Genomic_DNA"/>
</dbReference>
<evidence type="ECO:0008006" key="4">
    <source>
        <dbReference type="Google" id="ProtNLM"/>
    </source>
</evidence>
<name>A0A8J3EZZ9_9BURK</name>
<protein>
    <recommendedName>
        <fullName evidence="4">Secreted protein</fullName>
    </recommendedName>
</protein>
<gene>
    <name evidence="2" type="ORF">GCM10008066_09190</name>
</gene>
<evidence type="ECO:0000313" key="2">
    <source>
        <dbReference type="EMBL" id="GGI17480.1"/>
    </source>
</evidence>
<reference evidence="3" key="1">
    <citation type="journal article" date="2019" name="Int. J. Syst. Evol. Microbiol.">
        <title>The Global Catalogue of Microorganisms (GCM) 10K type strain sequencing project: providing services to taxonomists for standard genome sequencing and annotation.</title>
        <authorList>
            <consortium name="The Broad Institute Genomics Platform"/>
            <consortium name="The Broad Institute Genome Sequencing Center for Infectious Disease"/>
            <person name="Wu L."/>
            <person name="Ma J."/>
        </authorList>
    </citation>
    <scope>NUCLEOTIDE SEQUENCE [LARGE SCALE GENOMIC DNA]</scope>
    <source>
        <strain evidence="3">CCM 2767</strain>
    </source>
</reference>
<sequence>MTLCLSLLLLFSQQMAFAGALDHVQRTAFDHQCTMEEGAAADGELFKHLAIDECDDAPTSAVYSQAVHKTVFHTAAVAFEQLFYVTPSHYFSRAPPRL</sequence>
<keyword evidence="3" id="KW-1185">Reference proteome</keyword>